<evidence type="ECO:0000313" key="3">
    <source>
        <dbReference type="EMBL" id="MDF0601381.1"/>
    </source>
</evidence>
<protein>
    <submittedName>
        <fullName evidence="3">Tripartite tricarboxylate transporter TctB family protein</fullName>
    </submittedName>
</protein>
<keyword evidence="1" id="KW-1133">Transmembrane helix</keyword>
<comment type="caution">
    <text evidence="3">The sequence shown here is derived from an EMBL/GenBank/DDBJ whole genome shotgun (WGS) entry which is preliminary data.</text>
</comment>
<evidence type="ECO:0000256" key="1">
    <source>
        <dbReference type="SAM" id="Phobius"/>
    </source>
</evidence>
<feature type="transmembrane region" description="Helical" evidence="1">
    <location>
        <begin position="74"/>
        <end position="102"/>
    </location>
</feature>
<dbReference type="Pfam" id="PF07331">
    <property type="entry name" value="TctB"/>
    <property type="match status" value="1"/>
</dbReference>
<evidence type="ECO:0000313" key="4">
    <source>
        <dbReference type="Proteomes" id="UP001220964"/>
    </source>
</evidence>
<keyword evidence="1" id="KW-0812">Transmembrane</keyword>
<feature type="transmembrane region" description="Helical" evidence="1">
    <location>
        <begin position="39"/>
        <end position="62"/>
    </location>
</feature>
<feature type="transmembrane region" description="Helical" evidence="1">
    <location>
        <begin position="114"/>
        <end position="135"/>
    </location>
</feature>
<dbReference type="InterPro" id="IPR009936">
    <property type="entry name" value="DUF1468"/>
</dbReference>
<reference evidence="3" key="1">
    <citation type="submission" date="2023-03" db="EMBL/GenBank/DDBJ databases">
        <title>Multiphase analysis and comparison of six strains from genera Psychromarinibacter, Lutimaribacter, and Maritimibacter, including a novel species: Psychromarinibacter sediminicola sp. nov.</title>
        <authorList>
            <person name="Wang Y.-H."/>
            <person name="Ye M.-Q."/>
            <person name="Du Z.-J."/>
        </authorList>
    </citation>
    <scope>NUCLEOTIDE SEQUENCE</scope>
    <source>
        <strain evidence="3">C21-152</strain>
    </source>
</reference>
<accession>A0AAE3NSU5</accession>
<dbReference type="EMBL" id="JARGYC010000026">
    <property type="protein sequence ID" value="MDF0601381.1"/>
    <property type="molecule type" value="Genomic_DNA"/>
</dbReference>
<dbReference type="AlphaFoldDB" id="A0AAE3NSU5"/>
<dbReference type="Proteomes" id="UP001220964">
    <property type="component" value="Unassembled WGS sequence"/>
</dbReference>
<gene>
    <name evidence="3" type="ORF">P1J78_11615</name>
</gene>
<name>A0AAE3NSU5_9RHOB</name>
<feature type="domain" description="DUF1468" evidence="2">
    <location>
        <begin position="7"/>
        <end position="140"/>
    </location>
</feature>
<organism evidence="3 4">
    <name type="scientific">Psychromarinibacter sediminicola</name>
    <dbReference type="NCBI Taxonomy" id="3033385"/>
    <lineage>
        <taxon>Bacteria</taxon>
        <taxon>Pseudomonadati</taxon>
        <taxon>Pseudomonadota</taxon>
        <taxon>Alphaproteobacteria</taxon>
        <taxon>Rhodobacterales</taxon>
        <taxon>Paracoccaceae</taxon>
        <taxon>Psychromarinibacter</taxon>
    </lineage>
</organism>
<sequence length="140" mass="14949">MTVDRLLGALVAGFGVVLLFVLIPAHVQARPGEPVDPSLFPRIAAWMLMLLGGLQMVFPGGGTTVPPPRDIGRLALAVAMLVAAALVLRVIGFIPTAILLMGTTVLLIHERRPLWAVLSVLAVPVLVWALFELVLQRPLP</sequence>
<keyword evidence="4" id="KW-1185">Reference proteome</keyword>
<proteinExistence type="predicted"/>
<keyword evidence="1" id="KW-0472">Membrane</keyword>
<evidence type="ECO:0000259" key="2">
    <source>
        <dbReference type="Pfam" id="PF07331"/>
    </source>
</evidence>
<dbReference type="RefSeq" id="WP_275567522.1">
    <property type="nucleotide sequence ID" value="NZ_JARGYC010000026.1"/>
</dbReference>